<sequence length="801" mass="86720">MQRALQAAFTDSVTQQIIKLPCCGLLEACNAHFAAAAAQLLPVLQQQQLVRLIRTRARPSLQSRENAAEQAMDLHHYDVAAEQQHAHAKPRIGGGSRKSSWQQDRRQQEQQHDDYWEAPPGKQQHRRQQQQQHQEWQPPRQPSRERAPRKWVEPEKRQQQQQQQHWEKEGWETHEQDKSGRGASRQGRSRPDAQQQQQQQQQQQDHHHQQQRWQQDAHASGGGRRSAGGGAVWQGISGSSSSSSSRNAGKAAGSAGAGMTPAMLTRAISGSSSLPELQALLAEHKDTLQQINVCAAFKALVRLAGTAGSSSSSSSSNATALAVMRQLSNRMLQQMRVARPWDLATAAWACSKLSFSEPRLLEAIAQEAARKAPILTPQDIAQLASAYARLAYRQPALLTLLGQQALRQADGFKPWSLIHTAWALHVSGADAKPLLQACGELLPQKLAGLQPLDVATLLWLLAASDMREHWQLVVAAAEQVAGGIEGYPPAAAAQALVSLAGLGYRDSALAEAAAAVMIKQLRSQLQQQQQEEEEEPPEQQTQQQQRYGPKQVAHATFAIVRLGSTSQALLDAASDAFLAQPRRYSPALLCMLCWAFVQAGAAPSAAFSEAFVAQCMAQLPRFSADQVASLLRGVHPPSRWPGSPQLLAAAASQLPQQLQHMSSPVLAKLISALSKQLHAARKAQQQQEEQQQLQALLQQCGQQWLQRRGSQGDRMQGEAVAAALAAAGLQELADAVRQVHVPDQEQSEEAAAADSSNAAGGAAEASSSLQQQQAAAAAGGSSWLDSFVATADEAGDEAGRQ</sequence>
<dbReference type="EMBL" id="FNXT01001194">
    <property type="protein sequence ID" value="SZX73611.1"/>
    <property type="molecule type" value="Genomic_DNA"/>
</dbReference>
<feature type="coiled-coil region" evidence="1">
    <location>
        <begin position="670"/>
        <end position="703"/>
    </location>
</feature>
<organism evidence="3 4">
    <name type="scientific">Tetradesmus obliquus</name>
    <name type="common">Green alga</name>
    <name type="synonym">Acutodesmus obliquus</name>
    <dbReference type="NCBI Taxonomy" id="3088"/>
    <lineage>
        <taxon>Eukaryota</taxon>
        <taxon>Viridiplantae</taxon>
        <taxon>Chlorophyta</taxon>
        <taxon>core chlorophytes</taxon>
        <taxon>Chlorophyceae</taxon>
        <taxon>CS clade</taxon>
        <taxon>Sphaeropleales</taxon>
        <taxon>Scenedesmaceae</taxon>
        <taxon>Tetradesmus</taxon>
    </lineage>
</organism>
<feature type="compositionally biased region" description="Low complexity" evidence="2">
    <location>
        <begin position="749"/>
        <end position="777"/>
    </location>
</feature>
<evidence type="ECO:0000256" key="1">
    <source>
        <dbReference type="SAM" id="Coils"/>
    </source>
</evidence>
<feature type="compositionally biased region" description="Low complexity" evidence="2">
    <location>
        <begin position="181"/>
        <end position="203"/>
    </location>
</feature>
<feature type="region of interest" description="Disordered" evidence="2">
    <location>
        <begin position="527"/>
        <end position="547"/>
    </location>
</feature>
<feature type="compositionally biased region" description="Low complexity" evidence="2">
    <location>
        <begin position="129"/>
        <end position="138"/>
    </location>
</feature>
<evidence type="ECO:0000256" key="2">
    <source>
        <dbReference type="SAM" id="MobiDB-lite"/>
    </source>
</evidence>
<dbReference type="AlphaFoldDB" id="A0A383W853"/>
<feature type="region of interest" description="Disordered" evidence="2">
    <location>
        <begin position="82"/>
        <end position="258"/>
    </location>
</feature>
<evidence type="ECO:0008006" key="5">
    <source>
        <dbReference type="Google" id="ProtNLM"/>
    </source>
</evidence>
<proteinExistence type="predicted"/>
<feature type="compositionally biased region" description="Basic and acidic residues" evidence="2">
    <location>
        <begin position="142"/>
        <end position="158"/>
    </location>
</feature>
<feature type="compositionally biased region" description="Basic and acidic residues" evidence="2">
    <location>
        <begin position="103"/>
        <end position="115"/>
    </location>
</feature>
<feature type="compositionally biased region" description="Basic and acidic residues" evidence="2">
    <location>
        <begin position="165"/>
        <end position="180"/>
    </location>
</feature>
<gene>
    <name evidence="3" type="ORF">BQ4739_LOCUS13869</name>
</gene>
<feature type="region of interest" description="Disordered" evidence="2">
    <location>
        <begin position="741"/>
        <end position="777"/>
    </location>
</feature>
<protein>
    <recommendedName>
        <fullName evidence="5">FAST kinase leucine-rich domain-containing protein</fullName>
    </recommendedName>
</protein>
<dbReference type="Proteomes" id="UP000256970">
    <property type="component" value="Unassembled WGS sequence"/>
</dbReference>
<accession>A0A383W853</accession>
<feature type="compositionally biased region" description="Low complexity" evidence="2">
    <location>
        <begin position="237"/>
        <end position="258"/>
    </location>
</feature>
<name>A0A383W853_TETOB</name>
<keyword evidence="1" id="KW-0175">Coiled coil</keyword>
<keyword evidence="4" id="KW-1185">Reference proteome</keyword>
<evidence type="ECO:0000313" key="3">
    <source>
        <dbReference type="EMBL" id="SZX73611.1"/>
    </source>
</evidence>
<feature type="compositionally biased region" description="Gly residues" evidence="2">
    <location>
        <begin position="220"/>
        <end position="232"/>
    </location>
</feature>
<evidence type="ECO:0000313" key="4">
    <source>
        <dbReference type="Proteomes" id="UP000256970"/>
    </source>
</evidence>
<reference evidence="3 4" key="1">
    <citation type="submission" date="2016-10" db="EMBL/GenBank/DDBJ databases">
        <authorList>
            <person name="Cai Z."/>
        </authorList>
    </citation>
    <scope>NUCLEOTIDE SEQUENCE [LARGE SCALE GENOMIC DNA]</scope>
</reference>